<dbReference type="AlphaFoldDB" id="A0A4Q9Q2S5"/>
<dbReference type="Proteomes" id="UP000292082">
    <property type="component" value="Unassembled WGS sequence"/>
</dbReference>
<reference evidence="1 2" key="1">
    <citation type="submission" date="2019-01" db="EMBL/GenBank/DDBJ databases">
        <title>Draft genome sequences of three monokaryotic isolates of the white-rot basidiomycete fungus Dichomitus squalens.</title>
        <authorList>
            <consortium name="DOE Joint Genome Institute"/>
            <person name="Lopez S.C."/>
            <person name="Andreopoulos B."/>
            <person name="Pangilinan J."/>
            <person name="Lipzen A."/>
            <person name="Riley R."/>
            <person name="Ahrendt S."/>
            <person name="Ng V."/>
            <person name="Barry K."/>
            <person name="Daum C."/>
            <person name="Grigoriev I.V."/>
            <person name="Hilden K.S."/>
            <person name="Makela M.R."/>
            <person name="de Vries R.P."/>
        </authorList>
    </citation>
    <scope>NUCLEOTIDE SEQUENCE [LARGE SCALE GENOMIC DNA]</scope>
    <source>
        <strain evidence="1 2">CBS 464.89</strain>
    </source>
</reference>
<feature type="non-terminal residue" evidence="1">
    <location>
        <position position="89"/>
    </location>
</feature>
<evidence type="ECO:0000313" key="1">
    <source>
        <dbReference type="EMBL" id="TBU61532.1"/>
    </source>
</evidence>
<organism evidence="1 2">
    <name type="scientific">Dichomitus squalens</name>
    <dbReference type="NCBI Taxonomy" id="114155"/>
    <lineage>
        <taxon>Eukaryota</taxon>
        <taxon>Fungi</taxon>
        <taxon>Dikarya</taxon>
        <taxon>Basidiomycota</taxon>
        <taxon>Agaricomycotina</taxon>
        <taxon>Agaricomycetes</taxon>
        <taxon>Polyporales</taxon>
        <taxon>Polyporaceae</taxon>
        <taxon>Dichomitus</taxon>
    </lineage>
</organism>
<sequence length="89" mass="10089">MSLSCSAISATENDNYCLSLNLVHVPYIPSRRLQEERHRTLGARRPGVEHVGGRCLKVKDVDCLSVGMWKAAFGCKWHFVTWAQWLLST</sequence>
<keyword evidence="2" id="KW-1185">Reference proteome</keyword>
<accession>A0A4Q9Q2S5</accession>
<dbReference type="EMBL" id="ML145098">
    <property type="protein sequence ID" value="TBU61532.1"/>
    <property type="molecule type" value="Genomic_DNA"/>
</dbReference>
<protein>
    <submittedName>
        <fullName evidence="1">Uncharacterized protein</fullName>
    </submittedName>
</protein>
<proteinExistence type="predicted"/>
<gene>
    <name evidence="1" type="ORF">BD310DRAFT_920923</name>
</gene>
<name>A0A4Q9Q2S5_9APHY</name>
<evidence type="ECO:0000313" key="2">
    <source>
        <dbReference type="Proteomes" id="UP000292082"/>
    </source>
</evidence>